<accession>A0ACC1IAR2</accession>
<protein>
    <submittedName>
        <fullName evidence="1">Uncharacterized protein</fullName>
    </submittedName>
</protein>
<evidence type="ECO:0000313" key="1">
    <source>
        <dbReference type="EMBL" id="KAJ1891545.1"/>
    </source>
</evidence>
<dbReference type="Proteomes" id="UP001150581">
    <property type="component" value="Unassembled WGS sequence"/>
</dbReference>
<name>A0ACC1IAR2_9FUNG</name>
<sequence>MTANYQRFAVEAQSTFAADGFTDYSQTPMLNFRGILDRGIQDYVHPGLVGELPTLWLPVKFSSADVSTTAHSDETSEDDDDDYEDIEGQADDQADGNQQQTSIDDVRLMALSAPQRLVRRIIRQLGARSAHTAVVVADASTSGSPDSKEQAYYARDPDFDTVAVSGSGRRVEEEHEQAILLVDELYSELLDVRSDNRDVGLDEIAEIASPLPHQ</sequence>
<keyword evidence="2" id="KW-1185">Reference proteome</keyword>
<dbReference type="EMBL" id="JANBPG010001138">
    <property type="protein sequence ID" value="KAJ1891545.1"/>
    <property type="molecule type" value="Genomic_DNA"/>
</dbReference>
<reference evidence="1" key="1">
    <citation type="submission" date="2022-07" db="EMBL/GenBank/DDBJ databases">
        <title>Phylogenomic reconstructions and comparative analyses of Kickxellomycotina fungi.</title>
        <authorList>
            <person name="Reynolds N.K."/>
            <person name="Stajich J.E."/>
            <person name="Barry K."/>
            <person name="Grigoriev I.V."/>
            <person name="Crous P."/>
            <person name="Smith M.E."/>
        </authorList>
    </citation>
    <scope>NUCLEOTIDE SEQUENCE</scope>
    <source>
        <strain evidence="1">Benny 63K</strain>
    </source>
</reference>
<comment type="caution">
    <text evidence="1">The sequence shown here is derived from an EMBL/GenBank/DDBJ whole genome shotgun (WGS) entry which is preliminary data.</text>
</comment>
<gene>
    <name evidence="1" type="ORF">LPJ66_006854</name>
</gene>
<evidence type="ECO:0000313" key="2">
    <source>
        <dbReference type="Proteomes" id="UP001150581"/>
    </source>
</evidence>
<proteinExistence type="predicted"/>
<organism evidence="1 2">
    <name type="scientific">Kickxella alabastrina</name>
    <dbReference type="NCBI Taxonomy" id="61397"/>
    <lineage>
        <taxon>Eukaryota</taxon>
        <taxon>Fungi</taxon>
        <taxon>Fungi incertae sedis</taxon>
        <taxon>Zoopagomycota</taxon>
        <taxon>Kickxellomycotina</taxon>
        <taxon>Kickxellomycetes</taxon>
        <taxon>Kickxellales</taxon>
        <taxon>Kickxellaceae</taxon>
        <taxon>Kickxella</taxon>
    </lineage>
</organism>